<reference evidence="1 2" key="1">
    <citation type="journal article" date="2020" name="Phytopathology">
        <title>Genome Sequence Resources of Colletotrichum truncatum, C. plurivorum, C. musicola, and C. sojae: Four Species Pathogenic to Soybean (Glycine max).</title>
        <authorList>
            <person name="Rogerio F."/>
            <person name="Boufleur T.R."/>
            <person name="Ciampi-Guillardi M."/>
            <person name="Sukno S.A."/>
            <person name="Thon M.R."/>
            <person name="Massola Junior N.S."/>
            <person name="Baroncelli R."/>
        </authorList>
    </citation>
    <scope>NUCLEOTIDE SEQUENCE [LARGE SCALE GENOMIC DNA]</scope>
    <source>
        <strain evidence="1 2">CMES1059</strain>
    </source>
</reference>
<gene>
    <name evidence="1" type="ORF">CTRU02_214189</name>
</gene>
<evidence type="ECO:0000313" key="2">
    <source>
        <dbReference type="Proteomes" id="UP000805649"/>
    </source>
</evidence>
<name>A0ACC3YHW3_COLTU</name>
<comment type="caution">
    <text evidence="1">The sequence shown here is derived from an EMBL/GenBank/DDBJ whole genome shotgun (WGS) entry which is preliminary data.</text>
</comment>
<dbReference type="EMBL" id="VUJX02000010">
    <property type="protein sequence ID" value="KAL0931454.1"/>
    <property type="molecule type" value="Genomic_DNA"/>
</dbReference>
<proteinExistence type="predicted"/>
<organism evidence="1 2">
    <name type="scientific">Colletotrichum truncatum</name>
    <name type="common">Anthracnose fungus</name>
    <name type="synonym">Colletotrichum capsici</name>
    <dbReference type="NCBI Taxonomy" id="5467"/>
    <lineage>
        <taxon>Eukaryota</taxon>
        <taxon>Fungi</taxon>
        <taxon>Dikarya</taxon>
        <taxon>Ascomycota</taxon>
        <taxon>Pezizomycotina</taxon>
        <taxon>Sordariomycetes</taxon>
        <taxon>Hypocreomycetidae</taxon>
        <taxon>Glomerellales</taxon>
        <taxon>Glomerellaceae</taxon>
        <taxon>Colletotrichum</taxon>
        <taxon>Colletotrichum truncatum species complex</taxon>
    </lineage>
</organism>
<accession>A0ACC3YHW3</accession>
<sequence>MSRIISQDRGAHDSYGPPDGLKLAEKNARDGRTSADGIVEQTSADDMLGHLGYDAQLSRNRSTSHVAFMAFVLAANPYGLATTLNYPLIGGGPVNIIWGWLLVALIVICVAASLGEITSIYPTAGGGFVRAPSIYGPVDPWLPTDDGLTRRVLPNRNAYSRETPTSDELDLWMAFCRRQYLYHSVCQLWHGDLFRGLSQRVRVRARCRHLSWTDISDFSHLRCHYPAMQPCCLVGQSLASVDRRELLDHPRPPPLERFCSSLTCSLKTFAIFWTFAGVIAIIISVLVVARNGRRSAGYVFGHFETQSGWPYGWSFCIGLMHAGYATSSTGMIIS</sequence>
<evidence type="ECO:0000313" key="1">
    <source>
        <dbReference type="EMBL" id="KAL0931454.1"/>
    </source>
</evidence>
<keyword evidence="2" id="KW-1185">Reference proteome</keyword>
<dbReference type="Proteomes" id="UP000805649">
    <property type="component" value="Unassembled WGS sequence"/>
</dbReference>
<protein>
    <submittedName>
        <fullName evidence="1">Amino acid transporter</fullName>
    </submittedName>
</protein>